<accession>A0A3A3GJ72</accession>
<dbReference type="Proteomes" id="UP000266177">
    <property type="component" value="Unassembled WGS sequence"/>
</dbReference>
<evidence type="ECO:0000259" key="2">
    <source>
        <dbReference type="Pfam" id="PF08327"/>
    </source>
</evidence>
<organism evidence="3 4">
    <name type="scientific">Paenibacillus thiaminolyticus</name>
    <name type="common">Bacillus thiaminolyticus</name>
    <dbReference type="NCBI Taxonomy" id="49283"/>
    <lineage>
        <taxon>Bacteria</taxon>
        <taxon>Bacillati</taxon>
        <taxon>Bacillota</taxon>
        <taxon>Bacilli</taxon>
        <taxon>Bacillales</taxon>
        <taxon>Paenibacillaceae</taxon>
        <taxon>Paenibacillus</taxon>
    </lineage>
</organism>
<protein>
    <submittedName>
        <fullName evidence="3">SRPBCC domain-containing protein</fullName>
    </submittedName>
</protein>
<dbReference type="Gene3D" id="3.30.530.20">
    <property type="match status" value="1"/>
</dbReference>
<dbReference type="RefSeq" id="WP_119795039.1">
    <property type="nucleotide sequence ID" value="NZ_QYZD01000018.1"/>
</dbReference>
<sequence length="201" mass="22925">MVGSLCREAILANTGQAWEEWIQQLDRGVDPVWSHERIVRHIAGEYDVSPEWSDMLALLYGQKLGRVPVGQTASAGVQIGVRRTMPISKEKVWTFLLSSEGLSCWLGALPSLPLQVRHEYVTEEGTCGQIRSVIPQQKLRLTWQPQGWDHPSTLQLYVLSKSPDKTTVSVHQEKLDNIYMREVMRRHWEAALDRIQSRLIG</sequence>
<dbReference type="OrthoDB" id="4549061at2"/>
<name>A0A3A3GJ72_PANTH</name>
<proteinExistence type="inferred from homology"/>
<dbReference type="CDD" id="cd07814">
    <property type="entry name" value="SRPBCC_CalC_Aha1-like"/>
    <property type="match status" value="1"/>
</dbReference>
<dbReference type="InterPro" id="IPR023393">
    <property type="entry name" value="START-like_dom_sf"/>
</dbReference>
<evidence type="ECO:0000313" key="4">
    <source>
        <dbReference type="Proteomes" id="UP000266177"/>
    </source>
</evidence>
<dbReference type="Pfam" id="PF08327">
    <property type="entry name" value="AHSA1"/>
    <property type="match status" value="1"/>
</dbReference>
<dbReference type="SUPFAM" id="SSF55961">
    <property type="entry name" value="Bet v1-like"/>
    <property type="match status" value="1"/>
</dbReference>
<evidence type="ECO:0000256" key="1">
    <source>
        <dbReference type="ARBA" id="ARBA00006817"/>
    </source>
</evidence>
<evidence type="ECO:0000313" key="3">
    <source>
        <dbReference type="EMBL" id="RJG22148.1"/>
    </source>
</evidence>
<reference evidence="3 4" key="1">
    <citation type="submission" date="2018-09" db="EMBL/GenBank/DDBJ databases">
        <title>Paenibacillus SK2017-BO5.</title>
        <authorList>
            <person name="Piskunova J.V."/>
            <person name="Dubiley S.A."/>
            <person name="Severinov K.V."/>
        </authorList>
    </citation>
    <scope>NUCLEOTIDE SEQUENCE [LARGE SCALE GENOMIC DNA]</scope>
    <source>
        <strain evidence="3 4">BO5</strain>
    </source>
</reference>
<gene>
    <name evidence="3" type="ORF">DQX05_18820</name>
</gene>
<dbReference type="AlphaFoldDB" id="A0A3A3GJ72"/>
<dbReference type="InterPro" id="IPR013538">
    <property type="entry name" value="ASHA1/2-like_C"/>
</dbReference>
<comment type="caution">
    <text evidence="3">The sequence shown here is derived from an EMBL/GenBank/DDBJ whole genome shotgun (WGS) entry which is preliminary data.</text>
</comment>
<comment type="similarity">
    <text evidence="1">Belongs to the AHA1 family.</text>
</comment>
<feature type="domain" description="Activator of Hsp90 ATPase homologue 1/2-like C-terminal" evidence="2">
    <location>
        <begin position="88"/>
        <end position="198"/>
    </location>
</feature>
<dbReference type="EMBL" id="QYZD01000018">
    <property type="protein sequence ID" value="RJG22148.1"/>
    <property type="molecule type" value="Genomic_DNA"/>
</dbReference>